<organism evidence="1 2">
    <name type="scientific">Candidatus Roizmanbacteria bacterium RIFCSPLOWO2_01_FULL_38_12</name>
    <dbReference type="NCBI Taxonomy" id="1802061"/>
    <lineage>
        <taxon>Bacteria</taxon>
        <taxon>Candidatus Roizmaniibacteriota</taxon>
    </lineage>
</organism>
<dbReference type="SUPFAM" id="SSF53056">
    <property type="entry name" value="beta-carbonic anhydrase, cab"/>
    <property type="match status" value="1"/>
</dbReference>
<dbReference type="GO" id="GO:0004089">
    <property type="term" value="F:carbonate dehydratase activity"/>
    <property type="evidence" value="ECO:0007669"/>
    <property type="project" value="InterPro"/>
</dbReference>
<evidence type="ECO:0000313" key="2">
    <source>
        <dbReference type="Proteomes" id="UP000177141"/>
    </source>
</evidence>
<dbReference type="InterPro" id="IPR036874">
    <property type="entry name" value="Carbonic_anhydrase_sf"/>
</dbReference>
<name>A0A1F7IY03_9BACT</name>
<comment type="caution">
    <text evidence="1">The sequence shown here is derived from an EMBL/GenBank/DDBJ whole genome shotgun (WGS) entry which is preliminary data.</text>
</comment>
<proteinExistence type="predicted"/>
<gene>
    <name evidence="1" type="ORF">A3A93_01945</name>
</gene>
<dbReference type="EMBL" id="MGAL01000018">
    <property type="protein sequence ID" value="OGK48214.1"/>
    <property type="molecule type" value="Genomic_DNA"/>
</dbReference>
<dbReference type="InterPro" id="IPR046871">
    <property type="entry name" value="Pro_CA_2"/>
</dbReference>
<evidence type="ECO:0008006" key="3">
    <source>
        <dbReference type="Google" id="ProtNLM"/>
    </source>
</evidence>
<dbReference type="GO" id="GO:0008270">
    <property type="term" value="F:zinc ion binding"/>
    <property type="evidence" value="ECO:0007669"/>
    <property type="project" value="InterPro"/>
</dbReference>
<reference evidence="1 2" key="1">
    <citation type="journal article" date="2016" name="Nat. Commun.">
        <title>Thousands of microbial genomes shed light on interconnected biogeochemical processes in an aquifer system.</title>
        <authorList>
            <person name="Anantharaman K."/>
            <person name="Brown C.T."/>
            <person name="Hug L.A."/>
            <person name="Sharon I."/>
            <person name="Castelle C.J."/>
            <person name="Probst A.J."/>
            <person name="Thomas B.C."/>
            <person name="Singh A."/>
            <person name="Wilkins M.J."/>
            <person name="Karaoz U."/>
            <person name="Brodie E.L."/>
            <person name="Williams K.H."/>
            <person name="Hubbard S.S."/>
            <person name="Banfield J.F."/>
        </authorList>
    </citation>
    <scope>NUCLEOTIDE SEQUENCE [LARGE SCALE GENOMIC DNA]</scope>
</reference>
<accession>A0A1F7IY03</accession>
<dbReference type="STRING" id="1802061.A3A93_01945"/>
<dbReference type="Proteomes" id="UP000177141">
    <property type="component" value="Unassembled WGS sequence"/>
</dbReference>
<evidence type="ECO:0000313" key="1">
    <source>
        <dbReference type="EMBL" id="OGK48214.1"/>
    </source>
</evidence>
<protein>
    <recommendedName>
        <fullName evidence="3">Carbonic anhydrase</fullName>
    </recommendedName>
</protein>
<sequence length="121" mass="14234">MSEHQCDALVVCCIDFRFQKYIRDWTDKNLTGKNYDLIGFAGSTKDLDMVLKQIEISVKLHEIKQIVLIHHEDCGAYGVESMPERHAQDLKKAKQEINTKYPEVRVYLYYLHLDGRFEQII</sequence>
<dbReference type="AlphaFoldDB" id="A0A1F7IY03"/>
<dbReference type="Pfam" id="PF20393">
    <property type="entry name" value="Pro_CA_2"/>
    <property type="match status" value="1"/>
</dbReference>
<dbReference type="Gene3D" id="3.40.1050.10">
    <property type="entry name" value="Carbonic anhydrase"/>
    <property type="match status" value="1"/>
</dbReference>